<comment type="caution">
    <text evidence="1">The sequence shown here is derived from an EMBL/GenBank/DDBJ whole genome shotgun (WGS) entry which is preliminary data.</text>
</comment>
<protein>
    <submittedName>
        <fullName evidence="1">Uncharacterized protein</fullName>
    </submittedName>
</protein>
<keyword evidence="2" id="KW-1185">Reference proteome</keyword>
<dbReference type="AlphaFoldDB" id="A0AAE0LBV0"/>
<dbReference type="EMBL" id="LGRX02004869">
    <property type="protein sequence ID" value="KAK3279468.1"/>
    <property type="molecule type" value="Genomic_DNA"/>
</dbReference>
<reference evidence="1 2" key="1">
    <citation type="journal article" date="2015" name="Genome Biol. Evol.">
        <title>Comparative Genomics of a Bacterivorous Green Alga Reveals Evolutionary Causalities and Consequences of Phago-Mixotrophic Mode of Nutrition.</title>
        <authorList>
            <person name="Burns J.A."/>
            <person name="Paasch A."/>
            <person name="Narechania A."/>
            <person name="Kim E."/>
        </authorList>
    </citation>
    <scope>NUCLEOTIDE SEQUENCE [LARGE SCALE GENOMIC DNA]</scope>
    <source>
        <strain evidence="1 2">PLY_AMNH</strain>
    </source>
</reference>
<proteinExistence type="predicted"/>
<name>A0AAE0LBV0_9CHLO</name>
<accession>A0AAE0LBV0</accession>
<evidence type="ECO:0000313" key="2">
    <source>
        <dbReference type="Proteomes" id="UP001190700"/>
    </source>
</evidence>
<sequence length="135" mass="13376">MTGRDFHNRKIASYGVHFGHCAFPHVVEDGGSAELAGTVTASDAASGGASVGGAAVHSAMPKGSVSHATLSAGGAGIAPDTPAVQWVITVFTVPTKESAGYVRVETSADEFPGGVTALGAHSCAVGNDSDYDTGD</sequence>
<gene>
    <name evidence="1" type="ORF">CYMTET_12652</name>
</gene>
<organism evidence="1 2">
    <name type="scientific">Cymbomonas tetramitiformis</name>
    <dbReference type="NCBI Taxonomy" id="36881"/>
    <lineage>
        <taxon>Eukaryota</taxon>
        <taxon>Viridiplantae</taxon>
        <taxon>Chlorophyta</taxon>
        <taxon>Pyramimonadophyceae</taxon>
        <taxon>Pyramimonadales</taxon>
        <taxon>Pyramimonadaceae</taxon>
        <taxon>Cymbomonas</taxon>
    </lineage>
</organism>
<evidence type="ECO:0000313" key="1">
    <source>
        <dbReference type="EMBL" id="KAK3279468.1"/>
    </source>
</evidence>
<dbReference type="Proteomes" id="UP001190700">
    <property type="component" value="Unassembled WGS sequence"/>
</dbReference>